<dbReference type="EMBL" id="GL945486">
    <property type="protein sequence ID" value="EGN95253.1"/>
    <property type="molecule type" value="Genomic_DNA"/>
</dbReference>
<evidence type="ECO:0000313" key="2">
    <source>
        <dbReference type="EMBL" id="EGN95253.1"/>
    </source>
</evidence>
<sequence length="91" mass="9955">MTIEDPNYPLLYYRAIKLDTDARLILRPPTFMNQSAKPSRSSQGSSNLPTQPIAPSTATLPTAPCVPFLCYRCGKTGHGGIVKKDDTGRFV</sequence>
<gene>
    <name evidence="2" type="ORF">SERLA73DRAFT_187584</name>
</gene>
<dbReference type="InParanoid" id="F8Q9J8"/>
<reference evidence="3" key="1">
    <citation type="journal article" date="2011" name="Science">
        <title>The plant cell wall-decomposing machinery underlies the functional diversity of forest fungi.</title>
        <authorList>
            <person name="Eastwood D.C."/>
            <person name="Floudas D."/>
            <person name="Binder M."/>
            <person name="Majcherczyk A."/>
            <person name="Schneider P."/>
            <person name="Aerts A."/>
            <person name="Asiegbu F.O."/>
            <person name="Baker S.E."/>
            <person name="Barry K."/>
            <person name="Bendiksby M."/>
            <person name="Blumentritt M."/>
            <person name="Coutinho P.M."/>
            <person name="Cullen D."/>
            <person name="de Vries R.P."/>
            <person name="Gathman A."/>
            <person name="Goodell B."/>
            <person name="Henrissat B."/>
            <person name="Ihrmark K."/>
            <person name="Kauserud H."/>
            <person name="Kohler A."/>
            <person name="LaButti K."/>
            <person name="Lapidus A."/>
            <person name="Lavin J.L."/>
            <person name="Lee Y.-H."/>
            <person name="Lindquist E."/>
            <person name="Lilly W."/>
            <person name="Lucas S."/>
            <person name="Morin E."/>
            <person name="Murat C."/>
            <person name="Oguiza J.A."/>
            <person name="Park J."/>
            <person name="Pisabarro A.G."/>
            <person name="Riley R."/>
            <person name="Rosling A."/>
            <person name="Salamov A."/>
            <person name="Schmidt O."/>
            <person name="Schmutz J."/>
            <person name="Skrede I."/>
            <person name="Stenlid J."/>
            <person name="Wiebenga A."/>
            <person name="Xie X."/>
            <person name="Kuees U."/>
            <person name="Hibbett D.S."/>
            <person name="Hoffmeister D."/>
            <person name="Hoegberg N."/>
            <person name="Martin F."/>
            <person name="Grigoriev I.V."/>
            <person name="Watkinson S.C."/>
        </authorList>
    </citation>
    <scope>NUCLEOTIDE SEQUENCE [LARGE SCALE GENOMIC DNA]</scope>
    <source>
        <strain evidence="3">strain S7.3</strain>
    </source>
</reference>
<accession>F8Q9J8</accession>
<evidence type="ECO:0000256" key="1">
    <source>
        <dbReference type="SAM" id="MobiDB-lite"/>
    </source>
</evidence>
<name>F8Q9J8_SERL3</name>
<keyword evidence="3" id="KW-1185">Reference proteome</keyword>
<evidence type="ECO:0000313" key="3">
    <source>
        <dbReference type="Proteomes" id="UP000008063"/>
    </source>
</evidence>
<dbReference type="Proteomes" id="UP000008063">
    <property type="component" value="Unassembled WGS sequence"/>
</dbReference>
<protein>
    <submittedName>
        <fullName evidence="2">Uncharacterized protein</fullName>
    </submittedName>
</protein>
<feature type="region of interest" description="Disordered" evidence="1">
    <location>
        <begin position="29"/>
        <end position="57"/>
    </location>
</feature>
<proteinExistence type="predicted"/>
<dbReference type="OrthoDB" id="2801991at2759"/>
<organism evidence="3">
    <name type="scientific">Serpula lacrymans var. lacrymans (strain S7.3)</name>
    <name type="common">Dry rot fungus</name>
    <dbReference type="NCBI Taxonomy" id="936435"/>
    <lineage>
        <taxon>Eukaryota</taxon>
        <taxon>Fungi</taxon>
        <taxon>Dikarya</taxon>
        <taxon>Basidiomycota</taxon>
        <taxon>Agaricomycotina</taxon>
        <taxon>Agaricomycetes</taxon>
        <taxon>Agaricomycetidae</taxon>
        <taxon>Boletales</taxon>
        <taxon>Coniophorineae</taxon>
        <taxon>Serpulaceae</taxon>
        <taxon>Serpula</taxon>
    </lineage>
</organism>
<feature type="compositionally biased region" description="Polar residues" evidence="1">
    <location>
        <begin position="31"/>
        <end position="57"/>
    </location>
</feature>
<dbReference type="HOGENOM" id="CLU_2661387_0_0_1"/>
<dbReference type="AlphaFoldDB" id="F8Q9J8"/>